<name>A0A327MQM4_PSEFL</name>
<organism evidence="1 2">
    <name type="scientific">Pseudomonas fluorescens</name>
    <dbReference type="NCBI Taxonomy" id="294"/>
    <lineage>
        <taxon>Bacteria</taxon>
        <taxon>Pseudomonadati</taxon>
        <taxon>Pseudomonadota</taxon>
        <taxon>Gammaproteobacteria</taxon>
        <taxon>Pseudomonadales</taxon>
        <taxon>Pseudomonadaceae</taxon>
        <taxon>Pseudomonas</taxon>
    </lineage>
</organism>
<reference evidence="1 2" key="1">
    <citation type="submission" date="2018-06" db="EMBL/GenBank/DDBJ databases">
        <authorList>
            <person name="Zhirakovskaya E."/>
        </authorList>
    </citation>
    <scope>NUCLEOTIDE SEQUENCE [LARGE SCALE GENOMIC DNA]</scope>
    <source>
        <strain evidence="1 2">LY3</strain>
    </source>
</reference>
<comment type="caution">
    <text evidence="1">The sequence shown here is derived from an EMBL/GenBank/DDBJ whole genome shotgun (WGS) entry which is preliminary data.</text>
</comment>
<proteinExistence type="predicted"/>
<gene>
    <name evidence="1" type="ORF">DOZ80_25095</name>
</gene>
<dbReference type="RefSeq" id="WP_111287502.1">
    <property type="nucleotide sequence ID" value="NZ_QLIN01000014.1"/>
</dbReference>
<dbReference type="AlphaFoldDB" id="A0A327MQM4"/>
<dbReference type="Proteomes" id="UP000249493">
    <property type="component" value="Unassembled WGS sequence"/>
</dbReference>
<evidence type="ECO:0000313" key="2">
    <source>
        <dbReference type="Proteomes" id="UP000249493"/>
    </source>
</evidence>
<dbReference type="Pfam" id="PF18143">
    <property type="entry name" value="HAD_SAK_2"/>
    <property type="match status" value="1"/>
</dbReference>
<evidence type="ECO:0000313" key="1">
    <source>
        <dbReference type="EMBL" id="RAI64749.1"/>
    </source>
</evidence>
<accession>A0A327MQM4</accession>
<dbReference type="EMBL" id="QLIN01000014">
    <property type="protein sequence ID" value="RAI64749.1"/>
    <property type="molecule type" value="Genomic_DNA"/>
</dbReference>
<protein>
    <submittedName>
        <fullName evidence="1">Uncharacterized protein</fullName>
    </submittedName>
</protein>
<sequence length="177" mass="20348">MFDSNHLTRSRLKPTDRVLFLDFDGVLHPDDVYRSRYGLELRAPGQLMMHAGILVEILKEFPQIKISLSTSWVRILGYRRARAALPLELQALTVSSTWHSRMPRAPLEGYDMYSRYQQIRAAVTRAGLMNWIALDDDPFESWPGHDRRLIRTDPDLGLGSALTQDELRVKLRALMGT</sequence>